<dbReference type="EMBL" id="CCKQ01017191">
    <property type="protein sequence ID" value="CDW89060.1"/>
    <property type="molecule type" value="Genomic_DNA"/>
</dbReference>
<sequence length="175" mass="20531">MNENEQFIYSSPRNGDRVILLYHEEQFESYDELELNPEPIKQIIDINNDESLPTPGNSRDYCDEFSNDSSNHLRKNSALAHSYIDKYMNQSMKPYQRGGYDSAIMASAQDLMNQNNNQEHIQSIKAGRQSKILYSNRFSKNKTAINHSIQRDKIQVNEESNQQFPTKQSKHWLYF</sequence>
<dbReference type="AlphaFoldDB" id="A0A078B3F6"/>
<keyword evidence="2" id="KW-1185">Reference proteome</keyword>
<proteinExistence type="predicted"/>
<organism evidence="1 2">
    <name type="scientific">Stylonychia lemnae</name>
    <name type="common">Ciliate</name>
    <dbReference type="NCBI Taxonomy" id="5949"/>
    <lineage>
        <taxon>Eukaryota</taxon>
        <taxon>Sar</taxon>
        <taxon>Alveolata</taxon>
        <taxon>Ciliophora</taxon>
        <taxon>Intramacronucleata</taxon>
        <taxon>Spirotrichea</taxon>
        <taxon>Stichotrichia</taxon>
        <taxon>Sporadotrichida</taxon>
        <taxon>Oxytrichidae</taxon>
        <taxon>Stylonychinae</taxon>
        <taxon>Stylonychia</taxon>
    </lineage>
</organism>
<reference evidence="1 2" key="1">
    <citation type="submission" date="2014-06" db="EMBL/GenBank/DDBJ databases">
        <authorList>
            <person name="Swart Estienne"/>
        </authorList>
    </citation>
    <scope>NUCLEOTIDE SEQUENCE [LARGE SCALE GENOMIC DNA]</scope>
    <source>
        <strain evidence="1 2">130c</strain>
    </source>
</reference>
<dbReference type="InParanoid" id="A0A078B3F6"/>
<dbReference type="Proteomes" id="UP000039865">
    <property type="component" value="Unassembled WGS sequence"/>
</dbReference>
<protein>
    <submittedName>
        <fullName evidence="1">Uncharacterized protein</fullName>
    </submittedName>
</protein>
<gene>
    <name evidence="1" type="primary">Contig14170.g15097</name>
    <name evidence="1" type="ORF">STYLEM_18189</name>
</gene>
<evidence type="ECO:0000313" key="2">
    <source>
        <dbReference type="Proteomes" id="UP000039865"/>
    </source>
</evidence>
<accession>A0A078B3F6</accession>
<name>A0A078B3F6_STYLE</name>
<evidence type="ECO:0000313" key="1">
    <source>
        <dbReference type="EMBL" id="CDW89060.1"/>
    </source>
</evidence>